<keyword evidence="4 15" id="KW-0021">Allosteric enzyme</keyword>
<organism evidence="17 18">
    <name type="scientific">Lactococcus cremoris subsp. cremoris GE214</name>
    <dbReference type="NCBI Taxonomy" id="1415168"/>
    <lineage>
        <taxon>Bacteria</taxon>
        <taxon>Bacillati</taxon>
        <taxon>Bacillota</taxon>
        <taxon>Bacilli</taxon>
        <taxon>Lactobacillales</taxon>
        <taxon>Streptococcaceae</taxon>
        <taxon>Lactococcus</taxon>
        <taxon>Lactococcus cremoris subsp. cremoris</taxon>
    </lineage>
</organism>
<name>A0A084A8K5_LACLC</name>
<gene>
    <name evidence="15" type="primary">upp</name>
    <name evidence="17" type="ORF">U725_02265</name>
</gene>
<comment type="activity regulation">
    <text evidence="15">Allosterically activated by GTP.</text>
</comment>
<dbReference type="SMR" id="A0A084A8K5"/>
<dbReference type="InterPro" id="IPR034332">
    <property type="entry name" value="Upp_B"/>
</dbReference>
<dbReference type="NCBIfam" id="NF001097">
    <property type="entry name" value="PRK00129.1"/>
    <property type="match status" value="1"/>
</dbReference>
<evidence type="ECO:0000313" key="17">
    <source>
        <dbReference type="EMBL" id="KEY61634.1"/>
    </source>
</evidence>
<comment type="similarity">
    <text evidence="2 15">Belongs to the UPRTase family.</text>
</comment>
<accession>A0A084A8K5</accession>
<evidence type="ECO:0000256" key="4">
    <source>
        <dbReference type="ARBA" id="ARBA00022533"/>
    </source>
</evidence>
<evidence type="ECO:0000256" key="6">
    <source>
        <dbReference type="ARBA" id="ARBA00022679"/>
    </source>
</evidence>
<dbReference type="InterPro" id="IPR029057">
    <property type="entry name" value="PRTase-like"/>
</dbReference>
<dbReference type="GO" id="GO:0044206">
    <property type="term" value="P:UMP salvage"/>
    <property type="evidence" value="ECO:0007669"/>
    <property type="project" value="UniProtKB-UniRule"/>
</dbReference>
<dbReference type="Gene3D" id="3.40.50.2020">
    <property type="match status" value="1"/>
</dbReference>
<feature type="binding site" evidence="15">
    <location>
        <position position="196"/>
    </location>
    <ligand>
        <name>uracil</name>
        <dbReference type="ChEBI" id="CHEBI:17568"/>
    </ligand>
</feature>
<evidence type="ECO:0000256" key="1">
    <source>
        <dbReference type="ARBA" id="ARBA00005180"/>
    </source>
</evidence>
<dbReference type="EC" id="2.4.2.9" evidence="3 15"/>
<reference evidence="17 18" key="1">
    <citation type="submission" date="2014-06" db="EMBL/GenBank/DDBJ databases">
        <title>Draft genome sequence of the putrescine producing strain Lactococcus lactis subsp cremoris GE214.</title>
        <authorList>
            <person name="Ladero V."/>
            <person name="Linares D.M."/>
            <person name="del Rio B."/>
            <person name="Mayo B."/>
            <person name="Martin M.C."/>
            <person name="Fernandez M."/>
            <person name="Alvarez M.A."/>
        </authorList>
    </citation>
    <scope>NUCLEOTIDE SEQUENCE [LARGE SCALE GENOMIC DNA]</scope>
    <source>
        <strain evidence="17 18">GE214</strain>
    </source>
</reference>
<dbReference type="GO" id="GO:0000287">
    <property type="term" value="F:magnesium ion binding"/>
    <property type="evidence" value="ECO:0007669"/>
    <property type="project" value="UniProtKB-UniRule"/>
</dbReference>
<dbReference type="EMBL" id="AZSI01000148">
    <property type="protein sequence ID" value="KEY61634.1"/>
    <property type="molecule type" value="Genomic_DNA"/>
</dbReference>
<dbReference type="CDD" id="cd06223">
    <property type="entry name" value="PRTases_typeI"/>
    <property type="match status" value="1"/>
</dbReference>
<dbReference type="HAMAP" id="MF_01218_B">
    <property type="entry name" value="Upp_B"/>
    <property type="match status" value="1"/>
</dbReference>
<dbReference type="UniPathway" id="UPA00574">
    <property type="reaction ID" value="UER00636"/>
</dbReference>
<comment type="pathway">
    <text evidence="1 15">Pyrimidine metabolism; UMP biosynthesis via salvage pathway; UMP from uracil: step 1/1.</text>
</comment>
<keyword evidence="6 15" id="KW-0808">Transferase</keyword>
<feature type="binding site" evidence="15">
    <location>
        <position position="79"/>
    </location>
    <ligand>
        <name>5-phospho-alpha-D-ribose 1-diphosphate</name>
        <dbReference type="ChEBI" id="CHEBI:58017"/>
    </ligand>
</feature>
<dbReference type="InterPro" id="IPR000836">
    <property type="entry name" value="PRTase_dom"/>
</dbReference>
<dbReference type="NCBIfam" id="TIGR01091">
    <property type="entry name" value="upp"/>
    <property type="match status" value="1"/>
</dbReference>
<proteinExistence type="inferred from homology"/>
<dbReference type="AlphaFoldDB" id="A0A084A8K5"/>
<dbReference type="FunFam" id="3.40.50.2020:FF:000003">
    <property type="entry name" value="Uracil phosphoribosyltransferase"/>
    <property type="match status" value="1"/>
</dbReference>
<dbReference type="GO" id="GO:0005737">
    <property type="term" value="C:cytoplasm"/>
    <property type="evidence" value="ECO:0007669"/>
    <property type="project" value="UniProtKB-ARBA"/>
</dbReference>
<feature type="domain" description="Phosphoribosyltransferase" evidence="16">
    <location>
        <begin position="6"/>
        <end position="210"/>
    </location>
</feature>
<comment type="caution">
    <text evidence="17">The sequence shown here is derived from an EMBL/GenBank/DDBJ whole genome shotgun (WGS) entry which is preliminary data.</text>
</comment>
<dbReference type="PATRIC" id="fig|1415168.3.peg.2327"/>
<comment type="function">
    <text evidence="12 15">Catalyzes the conversion of uracil and 5-phospho-alpha-D-ribose 1-diphosphate (PRPP) to UMP and diphosphate.</text>
</comment>
<dbReference type="PANTHER" id="PTHR32315">
    <property type="entry name" value="ADENINE PHOSPHORIBOSYLTRANSFERASE"/>
    <property type="match status" value="1"/>
</dbReference>
<evidence type="ECO:0000256" key="11">
    <source>
        <dbReference type="ARBA" id="ARBA00052919"/>
    </source>
</evidence>
<feature type="binding site" evidence="15">
    <location>
        <begin position="131"/>
        <end position="139"/>
    </location>
    <ligand>
        <name>5-phospho-alpha-D-ribose 1-diphosphate</name>
        <dbReference type="ChEBI" id="CHEBI:58017"/>
    </ligand>
</feature>
<protein>
    <recommendedName>
        <fullName evidence="13 15">Uracil phosphoribosyltransferase</fullName>
        <ecNumber evidence="3 15">2.4.2.9</ecNumber>
    </recommendedName>
    <alternativeName>
        <fullName evidence="10 15">UMP pyrophosphorylase</fullName>
    </alternativeName>
    <alternativeName>
        <fullName evidence="14 15">UPRTase</fullName>
    </alternativeName>
</protein>
<keyword evidence="8 15" id="KW-0460">Magnesium</keyword>
<evidence type="ECO:0000256" key="15">
    <source>
        <dbReference type="HAMAP-Rule" id="MF_01218"/>
    </source>
</evidence>
<keyword evidence="9 15" id="KW-0342">GTP-binding</keyword>
<dbReference type="GeneID" id="89634283"/>
<dbReference type="Pfam" id="PF14681">
    <property type="entry name" value="UPRTase"/>
    <property type="match status" value="1"/>
</dbReference>
<evidence type="ECO:0000256" key="7">
    <source>
        <dbReference type="ARBA" id="ARBA00022741"/>
    </source>
</evidence>
<dbReference type="InterPro" id="IPR005765">
    <property type="entry name" value="UPRT"/>
</dbReference>
<dbReference type="GO" id="GO:0006223">
    <property type="term" value="P:uracil salvage"/>
    <property type="evidence" value="ECO:0007669"/>
    <property type="project" value="InterPro"/>
</dbReference>
<sequence length="211" mass="23231">MSKFQVVEHPLIQHKLSILRRKEASTKEFRELVDEIGMLMAYEVSRDLPLEDVEIETPVQKTTVKQIAGKKLAIVPILRAGIGMVDGILKLIPAARVGHIGMYRDEETLKPVEYLVKLPADIADRQIFLVDPMLATGGSAILAVDSLKKRNAKAENIKFVCLVAAPEGVKALQEAHPDIEIYTAALDEKLNEHGYIVPGLGDAGDRLFGTK</sequence>
<evidence type="ECO:0000259" key="16">
    <source>
        <dbReference type="Pfam" id="PF14681"/>
    </source>
</evidence>
<feature type="binding site" evidence="15">
    <location>
        <begin position="201"/>
        <end position="203"/>
    </location>
    <ligand>
        <name>uracil</name>
        <dbReference type="ChEBI" id="CHEBI:17568"/>
    </ligand>
</feature>
<keyword evidence="7 15" id="KW-0547">Nucleotide-binding</keyword>
<comment type="cofactor">
    <cofactor evidence="15">
        <name>Mg(2+)</name>
        <dbReference type="ChEBI" id="CHEBI:18420"/>
    </cofactor>
    <text evidence="15">Binds 1 Mg(2+) ion per subunit. The magnesium is bound as Mg-PRPP.</text>
</comment>
<evidence type="ECO:0000256" key="14">
    <source>
        <dbReference type="ARBA" id="ARBA00079807"/>
    </source>
</evidence>
<evidence type="ECO:0000256" key="2">
    <source>
        <dbReference type="ARBA" id="ARBA00009516"/>
    </source>
</evidence>
<feature type="binding site" evidence="15">
    <location>
        <position position="104"/>
    </location>
    <ligand>
        <name>5-phospho-alpha-D-ribose 1-diphosphate</name>
        <dbReference type="ChEBI" id="CHEBI:58017"/>
    </ligand>
</feature>
<evidence type="ECO:0000256" key="3">
    <source>
        <dbReference type="ARBA" id="ARBA00011894"/>
    </source>
</evidence>
<evidence type="ECO:0000256" key="8">
    <source>
        <dbReference type="ARBA" id="ARBA00022842"/>
    </source>
</evidence>
<evidence type="ECO:0000256" key="12">
    <source>
        <dbReference type="ARBA" id="ARBA00056901"/>
    </source>
</evidence>
<dbReference type="GO" id="GO:0004845">
    <property type="term" value="F:uracil phosphoribosyltransferase activity"/>
    <property type="evidence" value="ECO:0007669"/>
    <property type="project" value="UniProtKB-UniRule"/>
</dbReference>
<keyword evidence="5 15" id="KW-0328">Glycosyltransferase</keyword>
<dbReference type="InterPro" id="IPR050054">
    <property type="entry name" value="UPRTase/APRTase"/>
</dbReference>
<dbReference type="GeneID" id="61110258"/>
<feature type="binding site" evidence="15">
    <location>
        <position position="202"/>
    </location>
    <ligand>
        <name>5-phospho-alpha-D-ribose 1-diphosphate</name>
        <dbReference type="ChEBI" id="CHEBI:58017"/>
    </ligand>
</feature>
<evidence type="ECO:0000256" key="13">
    <source>
        <dbReference type="ARBA" id="ARBA00072146"/>
    </source>
</evidence>
<evidence type="ECO:0000256" key="10">
    <source>
        <dbReference type="ARBA" id="ARBA00031082"/>
    </source>
</evidence>
<comment type="catalytic activity">
    <reaction evidence="11 15">
        <text>UMP + diphosphate = 5-phospho-alpha-D-ribose 1-diphosphate + uracil</text>
        <dbReference type="Rhea" id="RHEA:13017"/>
        <dbReference type="ChEBI" id="CHEBI:17568"/>
        <dbReference type="ChEBI" id="CHEBI:33019"/>
        <dbReference type="ChEBI" id="CHEBI:57865"/>
        <dbReference type="ChEBI" id="CHEBI:58017"/>
        <dbReference type="EC" id="2.4.2.9"/>
    </reaction>
</comment>
<dbReference type="GO" id="GO:0005525">
    <property type="term" value="F:GTP binding"/>
    <property type="evidence" value="ECO:0007669"/>
    <property type="project" value="UniProtKB-KW"/>
</dbReference>
<evidence type="ECO:0000256" key="5">
    <source>
        <dbReference type="ARBA" id="ARBA00022676"/>
    </source>
</evidence>
<dbReference type="Proteomes" id="UP000028401">
    <property type="component" value="Unassembled WGS sequence"/>
</dbReference>
<dbReference type="PANTHER" id="PTHR32315:SF4">
    <property type="entry name" value="URACIL PHOSPHORIBOSYLTRANSFERASE, CHLOROPLASTIC"/>
    <property type="match status" value="1"/>
</dbReference>
<evidence type="ECO:0000256" key="9">
    <source>
        <dbReference type="ARBA" id="ARBA00023134"/>
    </source>
</evidence>
<dbReference type="RefSeq" id="WP_011835873.1">
    <property type="nucleotide sequence ID" value="NZ_AZSI01000148.1"/>
</dbReference>
<evidence type="ECO:0000313" key="18">
    <source>
        <dbReference type="Proteomes" id="UP000028401"/>
    </source>
</evidence>
<dbReference type="SUPFAM" id="SSF53271">
    <property type="entry name" value="PRTase-like"/>
    <property type="match status" value="1"/>
</dbReference>